<reference evidence="3 4" key="1">
    <citation type="submission" date="2016-11" db="EMBL/GenBank/DDBJ databases">
        <authorList>
            <person name="Jaros S."/>
            <person name="Januszkiewicz K."/>
            <person name="Wedrychowicz H."/>
        </authorList>
    </citation>
    <scope>NUCLEOTIDE SEQUENCE [LARGE SCALE GENOMIC DNA]</scope>
    <source>
        <strain evidence="3 4">DSM 14828</strain>
    </source>
</reference>
<dbReference type="PIRSF" id="PIRSF004789">
    <property type="entry name" value="DR1281"/>
    <property type="match status" value="1"/>
</dbReference>
<sequence length="258" mass="28621">MKILVLGDIVGRPGRNIIKDNLKSIQDEFDIDFTIANGENASSGLGITEKNASDMIDWGVDVITTGNHVWDKKETEGYIDNYDWILRPANYPDPCPGKGYIIKEKNGAKIAVINTSGLVYLKSLDCPFKKIDEILLEIPSDVKIRILDFHAEATAEKISMGYYCSQRVSLVFGTHTHVQTADCRILDDYTGYITDVGMTGPLDGVIGVDRDIILKGFLSKRPGKYSIAYGPVQINGLVADIDESGKCKELFNFIKIYE</sequence>
<dbReference type="PANTHER" id="PTHR36303">
    <property type="entry name" value="2',3'-CYCLIC-NUCLEOTIDE 2'-PHOSPHODIESTERASE"/>
    <property type="match status" value="1"/>
</dbReference>
<evidence type="ECO:0000256" key="2">
    <source>
        <dbReference type="PIRSR" id="PIRSR004789-51"/>
    </source>
</evidence>
<dbReference type="InterPro" id="IPR029052">
    <property type="entry name" value="Metallo-depent_PP-like"/>
</dbReference>
<dbReference type="STRING" id="1120975.SAMN02746064_00220"/>
<keyword evidence="4" id="KW-1185">Reference proteome</keyword>
<evidence type="ECO:0008006" key="5">
    <source>
        <dbReference type="Google" id="ProtNLM"/>
    </source>
</evidence>
<keyword evidence="2" id="KW-0479">Metal-binding</keyword>
<evidence type="ECO:0000313" key="3">
    <source>
        <dbReference type="EMBL" id="SHE30232.1"/>
    </source>
</evidence>
<name>A0A1M4SDJ1_9FIRM</name>
<dbReference type="AlphaFoldDB" id="A0A1M4SDJ1"/>
<dbReference type="OrthoDB" id="9801109at2"/>
<evidence type="ECO:0000256" key="1">
    <source>
        <dbReference type="PIRSR" id="PIRSR004789-50"/>
    </source>
</evidence>
<gene>
    <name evidence="3" type="ORF">SAMN02746064_00220</name>
</gene>
<accession>A0A1M4SDJ1</accession>
<protein>
    <recommendedName>
        <fullName evidence="5">TIGR00282 family metallophosphoesterase</fullName>
    </recommendedName>
</protein>
<dbReference type="Pfam" id="PF13277">
    <property type="entry name" value="YmdB"/>
    <property type="match status" value="1"/>
</dbReference>
<dbReference type="Gene3D" id="3.60.21.10">
    <property type="match status" value="1"/>
</dbReference>
<feature type="binding site" evidence="2">
    <location>
        <position position="8"/>
    </location>
    <ligand>
        <name>Fe cation</name>
        <dbReference type="ChEBI" id="CHEBI:24875"/>
        <label>1</label>
    </ligand>
</feature>
<feature type="binding site" evidence="2">
    <location>
        <position position="39"/>
    </location>
    <ligand>
        <name>Fe cation</name>
        <dbReference type="ChEBI" id="CHEBI:24875"/>
        <label>2</label>
    </ligand>
</feature>
<feature type="binding site" evidence="2">
    <location>
        <position position="40"/>
    </location>
    <ligand>
        <name>Fe cation</name>
        <dbReference type="ChEBI" id="CHEBI:24875"/>
        <label>1</label>
    </ligand>
</feature>
<dbReference type="SUPFAM" id="SSF56300">
    <property type="entry name" value="Metallo-dependent phosphatases"/>
    <property type="match status" value="1"/>
</dbReference>
<proteinExistence type="predicted"/>
<feature type="binding site" evidence="2">
    <location>
        <position position="175"/>
    </location>
    <ligand>
        <name>Fe cation</name>
        <dbReference type="ChEBI" id="CHEBI:24875"/>
        <label>2</label>
    </ligand>
</feature>
<feature type="binding site" evidence="2">
    <location>
        <position position="177"/>
    </location>
    <ligand>
        <name>Fe cation</name>
        <dbReference type="ChEBI" id="CHEBI:24875"/>
        <label>1</label>
    </ligand>
</feature>
<feature type="binding site" evidence="2">
    <location>
        <position position="150"/>
    </location>
    <ligand>
        <name>Fe cation</name>
        <dbReference type="ChEBI" id="CHEBI:24875"/>
        <label>2</label>
    </ligand>
</feature>
<feature type="active site" description="Proton donor" evidence="1">
    <location>
        <position position="68"/>
    </location>
</feature>
<feature type="binding site" evidence="2">
    <location>
        <position position="67"/>
    </location>
    <ligand>
        <name>Fe cation</name>
        <dbReference type="ChEBI" id="CHEBI:24875"/>
        <label>2</label>
    </ligand>
</feature>
<dbReference type="Proteomes" id="UP000184251">
    <property type="component" value="Unassembled WGS sequence"/>
</dbReference>
<dbReference type="GO" id="GO:0004113">
    <property type="term" value="F:2',3'-cyclic-nucleotide 3'-phosphodiesterase activity"/>
    <property type="evidence" value="ECO:0007669"/>
    <property type="project" value="TreeGrafter"/>
</dbReference>
<evidence type="ECO:0000313" key="4">
    <source>
        <dbReference type="Proteomes" id="UP000184251"/>
    </source>
</evidence>
<organism evidence="3 4">
    <name type="scientific">Alkalibacter saccharofermentans DSM 14828</name>
    <dbReference type="NCBI Taxonomy" id="1120975"/>
    <lineage>
        <taxon>Bacteria</taxon>
        <taxon>Bacillati</taxon>
        <taxon>Bacillota</taxon>
        <taxon>Clostridia</taxon>
        <taxon>Eubacteriales</taxon>
        <taxon>Eubacteriaceae</taxon>
        <taxon>Alkalibacter</taxon>
    </lineage>
</organism>
<dbReference type="GO" id="GO:0046872">
    <property type="term" value="F:metal ion binding"/>
    <property type="evidence" value="ECO:0007669"/>
    <property type="project" value="UniProtKB-KW"/>
</dbReference>
<dbReference type="PANTHER" id="PTHR36303:SF1">
    <property type="entry name" value="2',3'-CYCLIC-NUCLEOTIDE 2'-PHOSPHODIESTERASE"/>
    <property type="match status" value="1"/>
</dbReference>
<dbReference type="InterPro" id="IPR005235">
    <property type="entry name" value="YmdB-like"/>
</dbReference>
<dbReference type="RefSeq" id="WP_073269213.1">
    <property type="nucleotide sequence ID" value="NZ_FQTU01000001.1"/>
</dbReference>
<dbReference type="EMBL" id="FQTU01000001">
    <property type="protein sequence ID" value="SHE30232.1"/>
    <property type="molecule type" value="Genomic_DNA"/>
</dbReference>
<feature type="binding site" evidence="2">
    <location>
        <position position="39"/>
    </location>
    <ligand>
        <name>Fe cation</name>
        <dbReference type="ChEBI" id="CHEBI:24875"/>
        <label>1</label>
    </ligand>
</feature>
<dbReference type="NCBIfam" id="TIGR00282">
    <property type="entry name" value="TIGR00282 family metallophosphoesterase"/>
    <property type="match status" value="1"/>
</dbReference>